<dbReference type="GO" id="GO:0006166">
    <property type="term" value="P:purine ribonucleoside salvage"/>
    <property type="evidence" value="ECO:0007669"/>
    <property type="project" value="TreeGrafter"/>
</dbReference>
<dbReference type="EMBL" id="JAOB01000093">
    <property type="protein sequence ID" value="EUA06916.1"/>
    <property type="molecule type" value="Genomic_DNA"/>
</dbReference>
<comment type="caution">
    <text evidence="5">The sequence shown here is derived from an EMBL/GenBank/DDBJ whole genome shotgun (WGS) entry which is preliminary data.</text>
</comment>
<dbReference type="Pfam" id="PF02880">
    <property type="entry name" value="PGM_PMM_III"/>
    <property type="match status" value="1"/>
</dbReference>
<dbReference type="AlphaFoldDB" id="X7YJC8"/>
<gene>
    <name evidence="5" type="ORF">I553_0388</name>
</gene>
<protein>
    <submittedName>
        <fullName evidence="5">Phosphoglucomutase/phosphomannomutase, alpha/beta/alpha domain III family protein</fullName>
    </submittedName>
</protein>
<organism evidence="5">
    <name type="scientific">Mycobacterium xenopi 4042</name>
    <dbReference type="NCBI Taxonomy" id="1299334"/>
    <lineage>
        <taxon>Bacteria</taxon>
        <taxon>Bacillati</taxon>
        <taxon>Actinomycetota</taxon>
        <taxon>Actinomycetes</taxon>
        <taxon>Mycobacteriales</taxon>
        <taxon>Mycobacteriaceae</taxon>
        <taxon>Mycobacterium</taxon>
    </lineage>
</organism>
<evidence type="ECO:0000259" key="4">
    <source>
        <dbReference type="Pfam" id="PF02880"/>
    </source>
</evidence>
<accession>X7YJC8</accession>
<dbReference type="InterPro" id="IPR016055">
    <property type="entry name" value="A-D-PHexomutase_a/b/a-I/II/III"/>
</dbReference>
<keyword evidence="3" id="KW-0413">Isomerase</keyword>
<proteinExistence type="predicted"/>
<dbReference type="PANTHER" id="PTHR45745">
    <property type="entry name" value="PHOSPHOMANNOMUTASE 45A"/>
    <property type="match status" value="1"/>
</dbReference>
<dbReference type="SUPFAM" id="SSF53738">
    <property type="entry name" value="Phosphoglucomutase, first 3 domains"/>
    <property type="match status" value="1"/>
</dbReference>
<evidence type="ECO:0000256" key="1">
    <source>
        <dbReference type="ARBA" id="ARBA00022723"/>
    </source>
</evidence>
<sequence>MSHTDSPTTAVVASTVVSSRMLAAVAARHGARHVETLTGFKWLARADAGLPGCRLVYAYEEAIGHCVDPDAVRDKDGISAAVVACDLVAALNAQGRSVLDMLDELARRHGVHVGAAVSSRWPARRGGGNHAAAAARATRPAGWICRLHNGFTAPHRRAGVFWQRRPHVGPGGGATVGHRTQAEVLPRSRLPAERGSSACS</sequence>
<dbReference type="PANTHER" id="PTHR45745:SF1">
    <property type="entry name" value="PHOSPHOGLUCOMUTASE 2B-RELATED"/>
    <property type="match status" value="1"/>
</dbReference>
<dbReference type="InterPro" id="IPR005846">
    <property type="entry name" value="A-D-PHexomutase_a/b/a-III"/>
</dbReference>
<dbReference type="GO" id="GO:0008973">
    <property type="term" value="F:phosphopentomutase activity"/>
    <property type="evidence" value="ECO:0007669"/>
    <property type="project" value="TreeGrafter"/>
</dbReference>
<name>X7YJC8_MYCXE</name>
<dbReference type="Gene3D" id="3.40.120.10">
    <property type="entry name" value="Alpha-D-Glucose-1,6-Bisphosphate, subunit A, domain 3"/>
    <property type="match status" value="1"/>
</dbReference>
<evidence type="ECO:0000256" key="2">
    <source>
        <dbReference type="ARBA" id="ARBA00022842"/>
    </source>
</evidence>
<keyword evidence="2" id="KW-0460">Magnesium</keyword>
<evidence type="ECO:0000313" key="5">
    <source>
        <dbReference type="EMBL" id="EUA06916.1"/>
    </source>
</evidence>
<reference evidence="5" key="1">
    <citation type="submission" date="2014-01" db="EMBL/GenBank/DDBJ databases">
        <authorList>
            <person name="Brown-Elliot B."/>
            <person name="Wallace R."/>
            <person name="Lenaerts A."/>
            <person name="Ordway D."/>
            <person name="DeGroote M.A."/>
            <person name="Parker T."/>
            <person name="Sizemore C."/>
            <person name="Tallon L.J."/>
            <person name="Sadzewicz L.K."/>
            <person name="Sengamalay N."/>
            <person name="Fraser C.M."/>
            <person name="Hine E."/>
            <person name="Shefchek K.A."/>
            <person name="Das S.P."/>
            <person name="Tettelin H."/>
        </authorList>
    </citation>
    <scope>NUCLEOTIDE SEQUENCE [LARGE SCALE GENOMIC DNA]</scope>
    <source>
        <strain evidence="5">4042</strain>
    </source>
</reference>
<feature type="domain" description="Alpha-D-phosphohexomutase alpha/beta/alpha" evidence="4">
    <location>
        <begin position="7"/>
        <end position="106"/>
    </location>
</feature>
<keyword evidence="1" id="KW-0479">Metal-binding</keyword>
<dbReference type="GO" id="GO:0005975">
    <property type="term" value="P:carbohydrate metabolic process"/>
    <property type="evidence" value="ECO:0007669"/>
    <property type="project" value="InterPro"/>
</dbReference>
<dbReference type="PATRIC" id="fig|1299334.3.peg.9977"/>
<dbReference type="GO" id="GO:0046872">
    <property type="term" value="F:metal ion binding"/>
    <property type="evidence" value="ECO:0007669"/>
    <property type="project" value="UniProtKB-KW"/>
</dbReference>
<evidence type="ECO:0000256" key="3">
    <source>
        <dbReference type="ARBA" id="ARBA00023235"/>
    </source>
</evidence>